<evidence type="ECO:0000256" key="7">
    <source>
        <dbReference type="ARBA" id="ARBA00023136"/>
    </source>
</evidence>
<dbReference type="GO" id="GO:0017119">
    <property type="term" value="C:Golgi transport complex"/>
    <property type="evidence" value="ECO:0007669"/>
    <property type="project" value="InterPro"/>
</dbReference>
<dbReference type="Pfam" id="PF04124">
    <property type="entry name" value="Dor1"/>
    <property type="match status" value="1"/>
</dbReference>
<dbReference type="GO" id="GO:0000139">
    <property type="term" value="C:Golgi membrane"/>
    <property type="evidence" value="ECO:0007669"/>
    <property type="project" value="UniProtKB-SubCell"/>
</dbReference>
<proteinExistence type="inferred from homology"/>
<evidence type="ECO:0000313" key="10">
    <source>
        <dbReference type="Proteomes" id="UP000238350"/>
    </source>
</evidence>
<organism evidence="9 10">
    <name type="scientific">Wickerhamiella sorbophila</name>
    <dbReference type="NCBI Taxonomy" id="45607"/>
    <lineage>
        <taxon>Eukaryota</taxon>
        <taxon>Fungi</taxon>
        <taxon>Dikarya</taxon>
        <taxon>Ascomycota</taxon>
        <taxon>Saccharomycotina</taxon>
        <taxon>Dipodascomycetes</taxon>
        <taxon>Dipodascales</taxon>
        <taxon>Trichomonascaceae</taxon>
        <taxon>Wickerhamiella</taxon>
    </lineage>
</organism>
<comment type="subcellular location">
    <subcellularLocation>
        <location evidence="1">Golgi apparatus membrane</location>
        <topology evidence="1">Peripheral membrane protein</topology>
    </subcellularLocation>
</comment>
<dbReference type="SUPFAM" id="SSF74788">
    <property type="entry name" value="Cullin repeat-like"/>
    <property type="match status" value="1"/>
</dbReference>
<protein>
    <recommendedName>
        <fullName evidence="3">Conserved oligomeric Golgi complex subunit 8</fullName>
    </recommendedName>
    <alternativeName>
        <fullName evidence="8">Component of oligomeric Golgi complex 8</fullName>
    </alternativeName>
</protein>
<keyword evidence="7" id="KW-0472">Membrane</keyword>
<accession>A0A2T0FNZ4</accession>
<dbReference type="RefSeq" id="XP_024666624.1">
    <property type="nucleotide sequence ID" value="XM_024810856.1"/>
</dbReference>
<dbReference type="GO" id="GO:0006891">
    <property type="term" value="P:intra-Golgi vesicle-mediated transport"/>
    <property type="evidence" value="ECO:0007669"/>
    <property type="project" value="TreeGrafter"/>
</dbReference>
<evidence type="ECO:0000256" key="4">
    <source>
        <dbReference type="ARBA" id="ARBA00022448"/>
    </source>
</evidence>
<comment type="similarity">
    <text evidence="2">Belongs to the COG8 family.</text>
</comment>
<dbReference type="Proteomes" id="UP000238350">
    <property type="component" value="Unassembled WGS sequence"/>
</dbReference>
<keyword evidence="5" id="KW-0653">Protein transport</keyword>
<comment type="caution">
    <text evidence="9">The sequence shown here is derived from an EMBL/GenBank/DDBJ whole genome shotgun (WGS) entry which is preliminary data.</text>
</comment>
<dbReference type="STRING" id="45607.A0A2T0FNZ4"/>
<dbReference type="GO" id="GO:0015031">
    <property type="term" value="P:protein transport"/>
    <property type="evidence" value="ECO:0007669"/>
    <property type="project" value="UniProtKB-KW"/>
</dbReference>
<evidence type="ECO:0000256" key="1">
    <source>
        <dbReference type="ARBA" id="ARBA00004395"/>
    </source>
</evidence>
<gene>
    <name evidence="9" type="ORF">B9G98_04299</name>
</gene>
<dbReference type="PANTHER" id="PTHR21311:SF0">
    <property type="entry name" value="CONSERVED OLIGOMERIC GOLGI COMPLEX SUBUNIT 8"/>
    <property type="match status" value="1"/>
</dbReference>
<dbReference type="GeneID" id="36518047"/>
<dbReference type="EMBL" id="NDIQ01000022">
    <property type="protein sequence ID" value="PRT56679.1"/>
    <property type="molecule type" value="Genomic_DNA"/>
</dbReference>
<keyword evidence="4" id="KW-0813">Transport</keyword>
<reference evidence="9 10" key="1">
    <citation type="submission" date="2017-04" db="EMBL/GenBank/DDBJ databases">
        <title>Genome sequencing of [Candida] sorbophila.</title>
        <authorList>
            <person name="Ahn J.O."/>
        </authorList>
    </citation>
    <scope>NUCLEOTIDE SEQUENCE [LARGE SCALE GENOMIC DNA]</scope>
    <source>
        <strain evidence="9 10">DS02</strain>
    </source>
</reference>
<evidence type="ECO:0000256" key="6">
    <source>
        <dbReference type="ARBA" id="ARBA00023034"/>
    </source>
</evidence>
<dbReference type="AlphaFoldDB" id="A0A2T0FNZ4"/>
<sequence length="358" mass="40145">MDLVELLERDRPGLDVHQPYLERLKTLPQSLIPNEMSHLEDGLQAIQKAVESLGASHHEDFVAAASGLDELTGLIGELESLAEQTREKSHKVLLPPHRAYTSTEHVLAIELALYHQIDKIQEILELPQLAQSCVSQGHYSAALDIVAFAGRLKTRFPDIKSITTLVDEVDKSTGAMLNILIRLLTETSHLPALIKAVGFLRRIDPFKSAKNATKQLQYVFLAARKEYLFTQWSTLDAVKSTPHLYLKRYVEMFREHVFATITSFSAVFGQTTLQVSEFVRDIVMIHMASTLEDMAPALSSTDRSSLWLQLAYCSHSFGRVGAEFWPLLKTAAPVDEWKQAFTNQQEMARTAAKTSGSR</sequence>
<evidence type="ECO:0000256" key="5">
    <source>
        <dbReference type="ARBA" id="ARBA00022927"/>
    </source>
</evidence>
<name>A0A2T0FNZ4_9ASCO</name>
<dbReference type="InterPro" id="IPR016159">
    <property type="entry name" value="Cullin_repeat-like_dom_sf"/>
</dbReference>
<evidence type="ECO:0000256" key="3">
    <source>
        <dbReference type="ARBA" id="ARBA00020983"/>
    </source>
</evidence>
<dbReference type="PANTHER" id="PTHR21311">
    <property type="entry name" value="CONSERVED OLIGOMERIC GOLGI COMPLEX COMPONENT 8"/>
    <property type="match status" value="1"/>
</dbReference>
<keyword evidence="6" id="KW-0333">Golgi apparatus</keyword>
<evidence type="ECO:0000313" key="9">
    <source>
        <dbReference type="EMBL" id="PRT56679.1"/>
    </source>
</evidence>
<evidence type="ECO:0000256" key="2">
    <source>
        <dbReference type="ARBA" id="ARBA00006419"/>
    </source>
</evidence>
<keyword evidence="10" id="KW-1185">Reference proteome</keyword>
<dbReference type="OrthoDB" id="1661054at2759"/>
<dbReference type="InterPro" id="IPR007255">
    <property type="entry name" value="COG8"/>
</dbReference>
<evidence type="ECO:0000256" key="8">
    <source>
        <dbReference type="ARBA" id="ARBA00031347"/>
    </source>
</evidence>